<dbReference type="GO" id="GO:0005615">
    <property type="term" value="C:extracellular space"/>
    <property type="evidence" value="ECO:0007669"/>
    <property type="project" value="TreeGrafter"/>
</dbReference>
<comment type="similarity">
    <text evidence="1">Belongs to the glycosyl hydrolase 2 family.</text>
</comment>
<dbReference type="AlphaFoldDB" id="A0A6J8A178"/>
<dbReference type="InterPro" id="IPR008979">
    <property type="entry name" value="Galactose-bd-like_sf"/>
</dbReference>
<name>A0A6J8A178_MYTCO</name>
<dbReference type="GO" id="GO:0004566">
    <property type="term" value="F:beta-glucuronidase activity"/>
    <property type="evidence" value="ECO:0007669"/>
    <property type="project" value="UniProtKB-EC"/>
</dbReference>
<dbReference type="GO" id="GO:0019391">
    <property type="term" value="P:glucuronoside catabolic process"/>
    <property type="evidence" value="ECO:0007669"/>
    <property type="project" value="TreeGrafter"/>
</dbReference>
<keyword evidence="3" id="KW-1185">Reference proteome</keyword>
<keyword evidence="2" id="KW-0378">Hydrolase</keyword>
<dbReference type="SUPFAM" id="SSF49785">
    <property type="entry name" value="Galactose-binding domain-like"/>
    <property type="match status" value="1"/>
</dbReference>
<keyword evidence="2" id="KW-0326">Glycosidase</keyword>
<dbReference type="Gene3D" id="2.60.120.260">
    <property type="entry name" value="Galactose-binding domain-like"/>
    <property type="match status" value="1"/>
</dbReference>
<evidence type="ECO:0000313" key="2">
    <source>
        <dbReference type="EMBL" id="CAC5359137.1"/>
    </source>
</evidence>
<sequence>MRHLPFEAEIQDIAKFGSVNYFTVAVDNTLTPTTLPPGETVYKHGNYPPHFFIQNLNFGFFNYAGIDRQLGSYTGTVYWMITTNSEKVKIQVEVVDADSNTVVMEEVTVKDSTSASTDIYSPESKWLSINMIYKYVTSHVILEVSSRHFWNFEAIKDCDTPHHASGNYLTEDLGVHEITENDTIELETSSLKISKDDHIVKSLIDLTPKVVEELRKEGFEDTLLQFFDLISNKKCPFDNIAFLLWTEVIRWFNLEKTSGMRYLKQKKQFWKLGMRLFGGKFIRFMSGNKNTSDVLYGESPPGYFDPSNSDIKFAIPSTDVLREYTHYNDCSGKRLPGIFTDVMQKVSQSMRDQSLCISFDGTKIKQGLTTDSGDVNLLGFEDGLTLQQRKDDLCQLVSALETNIDILKRFGDEASMKCIPVDIMGDVIKELRVFLEVLSTTADIIRKIKVKKEYAKSKFIDRGGSEWRSGKFVYVKSAINAYLYDVI</sequence>
<protein>
    <submittedName>
        <fullName evidence="2">UidA</fullName>
        <ecNumber evidence="2">3.2.1.31</ecNumber>
    </submittedName>
</protein>
<dbReference type="PANTHER" id="PTHR10066:SF67">
    <property type="entry name" value="BETA-GLUCURONIDASE"/>
    <property type="match status" value="1"/>
</dbReference>
<gene>
    <name evidence="2" type="ORF">MCOR_2141</name>
</gene>
<dbReference type="PANTHER" id="PTHR10066">
    <property type="entry name" value="BETA-GLUCURONIDASE"/>
    <property type="match status" value="1"/>
</dbReference>
<reference evidence="2 3" key="1">
    <citation type="submission" date="2020-06" db="EMBL/GenBank/DDBJ databases">
        <authorList>
            <person name="Li R."/>
            <person name="Bekaert M."/>
        </authorList>
    </citation>
    <scope>NUCLEOTIDE SEQUENCE [LARGE SCALE GENOMIC DNA]</scope>
    <source>
        <strain evidence="3">wild</strain>
    </source>
</reference>
<dbReference type="OrthoDB" id="6117194at2759"/>
<organism evidence="2 3">
    <name type="scientific">Mytilus coruscus</name>
    <name type="common">Sea mussel</name>
    <dbReference type="NCBI Taxonomy" id="42192"/>
    <lineage>
        <taxon>Eukaryota</taxon>
        <taxon>Metazoa</taxon>
        <taxon>Spiralia</taxon>
        <taxon>Lophotrochozoa</taxon>
        <taxon>Mollusca</taxon>
        <taxon>Bivalvia</taxon>
        <taxon>Autobranchia</taxon>
        <taxon>Pteriomorphia</taxon>
        <taxon>Mytilida</taxon>
        <taxon>Mytiloidea</taxon>
        <taxon>Mytilidae</taxon>
        <taxon>Mytilinae</taxon>
        <taxon>Mytilus</taxon>
    </lineage>
</organism>
<dbReference type="EMBL" id="CACVKT020000425">
    <property type="protein sequence ID" value="CAC5359137.1"/>
    <property type="molecule type" value="Genomic_DNA"/>
</dbReference>
<proteinExistence type="inferred from homology"/>
<dbReference type="Proteomes" id="UP000507470">
    <property type="component" value="Unassembled WGS sequence"/>
</dbReference>
<dbReference type="EC" id="3.2.1.31" evidence="2"/>
<dbReference type="GO" id="GO:0030246">
    <property type="term" value="F:carbohydrate binding"/>
    <property type="evidence" value="ECO:0007669"/>
    <property type="project" value="TreeGrafter"/>
</dbReference>
<evidence type="ECO:0000256" key="1">
    <source>
        <dbReference type="ARBA" id="ARBA00007401"/>
    </source>
</evidence>
<accession>A0A6J8A178</accession>
<evidence type="ECO:0000313" key="3">
    <source>
        <dbReference type="Proteomes" id="UP000507470"/>
    </source>
</evidence>